<dbReference type="EMBL" id="KQ460205">
    <property type="protein sequence ID" value="KPJ16989.1"/>
    <property type="molecule type" value="Genomic_DNA"/>
</dbReference>
<protein>
    <submittedName>
        <fullName evidence="1">Uncharacterized protein</fullName>
    </submittedName>
</protein>
<dbReference type="InParanoid" id="A0A194RHS3"/>
<dbReference type="AlphaFoldDB" id="A0A194RHS3"/>
<dbReference type="Proteomes" id="UP000053240">
    <property type="component" value="Unassembled WGS sequence"/>
</dbReference>
<accession>A0A194RHS3</accession>
<proteinExistence type="predicted"/>
<sequence length="95" mass="10235">MTSYVTTATANANRIASEPHVLGRGATLRLPATGCRLPSTGYRLLAVGYRLLAAGYWLSATGCRLSVRERTHPLKLRTQLDNPAAGDVFVVCSLF</sequence>
<evidence type="ECO:0000313" key="2">
    <source>
        <dbReference type="Proteomes" id="UP000053240"/>
    </source>
</evidence>
<name>A0A194RHS3_PAPMA</name>
<keyword evidence="2" id="KW-1185">Reference proteome</keyword>
<reference evidence="1 2" key="1">
    <citation type="journal article" date="2015" name="Nat. Commun.">
        <title>Outbred genome sequencing and CRISPR/Cas9 gene editing in butterflies.</title>
        <authorList>
            <person name="Li X."/>
            <person name="Fan D."/>
            <person name="Zhang W."/>
            <person name="Liu G."/>
            <person name="Zhang L."/>
            <person name="Zhao L."/>
            <person name="Fang X."/>
            <person name="Chen L."/>
            <person name="Dong Y."/>
            <person name="Chen Y."/>
            <person name="Ding Y."/>
            <person name="Zhao R."/>
            <person name="Feng M."/>
            <person name="Zhu Y."/>
            <person name="Feng Y."/>
            <person name="Jiang X."/>
            <person name="Zhu D."/>
            <person name="Xiang H."/>
            <person name="Feng X."/>
            <person name="Li S."/>
            <person name="Wang J."/>
            <person name="Zhang G."/>
            <person name="Kronforst M.R."/>
            <person name="Wang W."/>
        </authorList>
    </citation>
    <scope>NUCLEOTIDE SEQUENCE [LARGE SCALE GENOMIC DNA]</scope>
    <source>
        <strain evidence="1">Ya'a_city_454_Pm</strain>
        <tissue evidence="1">Whole body</tissue>
    </source>
</reference>
<evidence type="ECO:0000313" key="1">
    <source>
        <dbReference type="EMBL" id="KPJ16989.1"/>
    </source>
</evidence>
<gene>
    <name evidence="1" type="ORF">RR48_13845</name>
</gene>
<organism evidence="1 2">
    <name type="scientific">Papilio machaon</name>
    <name type="common">Old World swallowtail butterfly</name>
    <dbReference type="NCBI Taxonomy" id="76193"/>
    <lineage>
        <taxon>Eukaryota</taxon>
        <taxon>Metazoa</taxon>
        <taxon>Ecdysozoa</taxon>
        <taxon>Arthropoda</taxon>
        <taxon>Hexapoda</taxon>
        <taxon>Insecta</taxon>
        <taxon>Pterygota</taxon>
        <taxon>Neoptera</taxon>
        <taxon>Endopterygota</taxon>
        <taxon>Lepidoptera</taxon>
        <taxon>Glossata</taxon>
        <taxon>Ditrysia</taxon>
        <taxon>Papilionoidea</taxon>
        <taxon>Papilionidae</taxon>
        <taxon>Papilioninae</taxon>
        <taxon>Papilio</taxon>
    </lineage>
</organism>